<feature type="region of interest" description="Disordered" evidence="7">
    <location>
        <begin position="591"/>
        <end position="674"/>
    </location>
</feature>
<dbReference type="GO" id="GO:0016020">
    <property type="term" value="C:membrane"/>
    <property type="evidence" value="ECO:0007669"/>
    <property type="project" value="UniProtKB-SubCell"/>
</dbReference>
<dbReference type="STRING" id="2070753.A0A3A2ZS09"/>
<evidence type="ECO:0000256" key="2">
    <source>
        <dbReference type="ARBA" id="ARBA00010642"/>
    </source>
</evidence>
<evidence type="ECO:0000256" key="7">
    <source>
        <dbReference type="SAM" id="MobiDB-lite"/>
    </source>
</evidence>
<feature type="transmembrane region" description="Helical" evidence="8">
    <location>
        <begin position="382"/>
        <end position="404"/>
    </location>
</feature>
<feature type="transmembrane region" description="Helical" evidence="8">
    <location>
        <begin position="444"/>
        <end position="464"/>
    </location>
</feature>
<feature type="domain" description="ML-like" evidence="10">
    <location>
        <begin position="25"/>
        <end position="166"/>
    </location>
</feature>
<keyword evidence="5 8" id="KW-1133">Transmembrane helix</keyword>
<evidence type="ECO:0000256" key="4">
    <source>
        <dbReference type="ARBA" id="ARBA00022729"/>
    </source>
</evidence>
<dbReference type="Proteomes" id="UP000266188">
    <property type="component" value="Unassembled WGS sequence"/>
</dbReference>
<reference evidence="12" key="1">
    <citation type="submission" date="2017-02" db="EMBL/GenBank/DDBJ databases">
        <authorList>
            <person name="Tafer H."/>
            <person name="Lopandic K."/>
        </authorList>
    </citation>
    <scope>NUCLEOTIDE SEQUENCE [LARGE SCALE GENOMIC DNA]</scope>
    <source>
        <strain evidence="12">CBS 366.77</strain>
    </source>
</reference>
<evidence type="ECO:0000256" key="8">
    <source>
        <dbReference type="SAM" id="Phobius"/>
    </source>
</evidence>
<feature type="transmembrane region" description="Helical" evidence="8">
    <location>
        <begin position="170"/>
        <end position="193"/>
    </location>
</feature>
<dbReference type="OrthoDB" id="2115177at2759"/>
<feature type="compositionally biased region" description="Basic and acidic residues" evidence="7">
    <location>
        <begin position="649"/>
        <end position="661"/>
    </location>
</feature>
<organism evidence="11 12">
    <name type="scientific">Aspergillus sclerotialis</name>
    <dbReference type="NCBI Taxonomy" id="2070753"/>
    <lineage>
        <taxon>Eukaryota</taxon>
        <taxon>Fungi</taxon>
        <taxon>Dikarya</taxon>
        <taxon>Ascomycota</taxon>
        <taxon>Pezizomycotina</taxon>
        <taxon>Eurotiomycetes</taxon>
        <taxon>Eurotiomycetidae</taxon>
        <taxon>Eurotiales</taxon>
        <taxon>Aspergillaceae</taxon>
        <taxon>Aspergillus</taxon>
        <taxon>Aspergillus subgen. Polypaecilum</taxon>
    </lineage>
</organism>
<accession>A0A3A2ZS09</accession>
<evidence type="ECO:0000313" key="11">
    <source>
        <dbReference type="EMBL" id="RJE25928.1"/>
    </source>
</evidence>
<keyword evidence="12" id="KW-1185">Reference proteome</keyword>
<evidence type="ECO:0000256" key="6">
    <source>
        <dbReference type="ARBA" id="ARBA00023136"/>
    </source>
</evidence>
<evidence type="ECO:0000256" key="5">
    <source>
        <dbReference type="ARBA" id="ARBA00022989"/>
    </source>
</evidence>
<dbReference type="SMART" id="SM01320">
    <property type="entry name" value="TRP_N"/>
    <property type="match status" value="1"/>
</dbReference>
<dbReference type="GO" id="GO:0055085">
    <property type="term" value="P:transmembrane transport"/>
    <property type="evidence" value="ECO:0007669"/>
    <property type="project" value="TreeGrafter"/>
</dbReference>
<feature type="transmembrane region" description="Helical" evidence="8">
    <location>
        <begin position="352"/>
        <end position="376"/>
    </location>
</feature>
<gene>
    <name evidence="11" type="ORF">PHISCL_01697</name>
</gene>
<dbReference type="PANTHER" id="PTHR31145">
    <property type="entry name" value="INTEGRAL MEMBRANE PROTEIN (AFU_ORTHOLOGUE AFUA_7G01610)"/>
    <property type="match status" value="1"/>
</dbReference>
<dbReference type="PANTHER" id="PTHR31145:SF5">
    <property type="entry name" value="DUF907 DOMAIN PROTEIN (AFU_ORTHOLOGUE AFUA_2G06100)"/>
    <property type="match status" value="1"/>
</dbReference>
<dbReference type="InterPro" id="IPR040241">
    <property type="entry name" value="TRP_Flc/Pkd2-like"/>
</dbReference>
<dbReference type="Pfam" id="PF06011">
    <property type="entry name" value="TRP"/>
    <property type="match status" value="2"/>
</dbReference>
<dbReference type="GO" id="GO:0009272">
    <property type="term" value="P:fungal-type cell wall biogenesis"/>
    <property type="evidence" value="ECO:0007669"/>
    <property type="project" value="TreeGrafter"/>
</dbReference>
<feature type="chain" id="PRO_5017207487" evidence="9">
    <location>
        <begin position="24"/>
        <end position="674"/>
    </location>
</feature>
<comment type="subcellular location">
    <subcellularLocation>
        <location evidence="1">Membrane</location>
        <topology evidence="1">Multi-pass membrane protein</topology>
    </subcellularLocation>
</comment>
<keyword evidence="6 8" id="KW-0472">Membrane</keyword>
<feature type="transmembrane region" description="Helical" evidence="8">
    <location>
        <begin position="470"/>
        <end position="489"/>
    </location>
</feature>
<evidence type="ECO:0000313" key="12">
    <source>
        <dbReference type="Proteomes" id="UP000266188"/>
    </source>
</evidence>
<feature type="transmembrane region" description="Helical" evidence="8">
    <location>
        <begin position="501"/>
        <end position="520"/>
    </location>
</feature>
<comment type="caution">
    <text evidence="11">The sequence shown here is derived from an EMBL/GenBank/DDBJ whole genome shotgun (WGS) entry which is preliminary data.</text>
</comment>
<dbReference type="AlphaFoldDB" id="A0A3A2ZS09"/>
<feature type="transmembrane region" description="Helical" evidence="8">
    <location>
        <begin position="532"/>
        <end position="561"/>
    </location>
</feature>
<evidence type="ECO:0000259" key="10">
    <source>
        <dbReference type="SMART" id="SM01320"/>
    </source>
</evidence>
<name>A0A3A2ZS09_9EURO</name>
<evidence type="ECO:0000256" key="3">
    <source>
        <dbReference type="ARBA" id="ARBA00022692"/>
    </source>
</evidence>
<keyword evidence="3 8" id="KW-0812">Transmembrane</keyword>
<evidence type="ECO:0000256" key="1">
    <source>
        <dbReference type="ARBA" id="ARBA00004141"/>
    </source>
</evidence>
<dbReference type="InterPro" id="IPR032800">
    <property type="entry name" value="TRP_N"/>
</dbReference>
<protein>
    <submittedName>
        <fullName evidence="11">DUF907 domain-containing protein</fullName>
    </submittedName>
</protein>
<dbReference type="EMBL" id="MVGC01000033">
    <property type="protein sequence ID" value="RJE25928.1"/>
    <property type="molecule type" value="Genomic_DNA"/>
</dbReference>
<feature type="signal peptide" evidence="9">
    <location>
        <begin position="1"/>
        <end position="23"/>
    </location>
</feature>
<proteinExistence type="inferred from homology"/>
<dbReference type="Pfam" id="PF14558">
    <property type="entry name" value="TRP_N"/>
    <property type="match status" value="1"/>
</dbReference>
<evidence type="ECO:0000256" key="9">
    <source>
        <dbReference type="SAM" id="SignalP"/>
    </source>
</evidence>
<keyword evidence="4 9" id="KW-0732">Signal</keyword>
<dbReference type="InterPro" id="IPR010308">
    <property type="entry name" value="TRP_C"/>
</dbReference>
<comment type="similarity">
    <text evidence="2">Belongs to the transient receptor potential (TRP) ion channel family.</text>
</comment>
<feature type="compositionally biased region" description="Basic and acidic residues" evidence="7">
    <location>
        <begin position="591"/>
        <end position="606"/>
    </location>
</feature>
<sequence>MWTVSFSTAVLIVLGVWPTCILAADTLSTSGFSSCSTNSDIQVKKLDISYTRSTRQVTFDVAGTSEKEQNVTASLVVYAYGNEVYSKDFNPCSSDNYIEQLCPIPTGSFSATGSQQIPESFSSQIPSIAFSIPDLDGQAKLQLKSLDQGNEVACIKSELSNGKSIHVPGVSYAAAGVAGAALVVSGLSAIGAAGKPGAPSSSPGFGEVMGWFHSMATNGMLSVNYPPIYRSFAKNFAFSTGLIPWNQMQMAIDNFRSSTGGNLTDNNYKFLKNATLVYSNGSSSDTSSKLKRGLHLAIGVSDLAARSFSTSFDESDSDHGDNGDDGGIQHVVSGIDAFPQKLRNFRNDYWGLLGRTVTNLILVLYGIWVLYCVYQLSSGDSWAAKVLAAVTLAIFTAVLLFFAFRIFTLARKYRKAEGDAYGLYENKETWRKYSLFYDNYKKDYWWLFVPLIVYMFAKGCILAAGNGHGLVQSAGQLIVEALLLILLLWYRPYVTKSSQWINITIQIVRVLSVICVLVFVEELGLAQTTKTVTGVVLIAVQSALTGVLAILIATNAIILCIRKNPHVQQRKEAEKMNRDVDDLTPLDARESLLMEHHPPRKDDSEMSKFNFTGPYQPYHDHVPRHSPTGSTDHLVGPNYSLSNQHRRSFSRDSHDSNHSFDGRPAAAPGYGLRY</sequence>